<reference evidence="6 7" key="1">
    <citation type="submission" date="2019-08" db="EMBL/GenBank/DDBJ databases">
        <title>Genome of Psychroserpens burtonensis ACAM 167.</title>
        <authorList>
            <person name="Bowman J.P."/>
        </authorList>
    </citation>
    <scope>NUCLEOTIDE SEQUENCE [LARGE SCALE GENOMIC DNA]</scope>
    <source>
        <strain evidence="6 7">ACAM 167</strain>
    </source>
</reference>
<keyword evidence="7" id="KW-1185">Reference proteome</keyword>
<evidence type="ECO:0000313" key="7">
    <source>
        <dbReference type="Proteomes" id="UP000321938"/>
    </source>
</evidence>
<gene>
    <name evidence="6" type="ORF">ES692_17770</name>
</gene>
<dbReference type="EMBL" id="VOSB01000060">
    <property type="protein sequence ID" value="TXE13977.1"/>
    <property type="molecule type" value="Genomic_DNA"/>
</dbReference>
<protein>
    <submittedName>
        <fullName evidence="6">Sigma-70 family RNA polymerase sigma factor</fullName>
    </submittedName>
</protein>
<dbReference type="SUPFAM" id="SSF88659">
    <property type="entry name" value="Sigma3 and sigma4 domains of RNA polymerase sigma factors"/>
    <property type="match status" value="1"/>
</dbReference>
<keyword evidence="4" id="KW-0804">Transcription</keyword>
<dbReference type="OrthoDB" id="9780326at2"/>
<proteinExistence type="inferred from homology"/>
<dbReference type="Gene3D" id="1.10.10.10">
    <property type="entry name" value="Winged helix-like DNA-binding domain superfamily/Winged helix DNA-binding domain"/>
    <property type="match status" value="1"/>
</dbReference>
<dbReference type="NCBIfam" id="TIGR02937">
    <property type="entry name" value="sigma70-ECF"/>
    <property type="match status" value="1"/>
</dbReference>
<name>A0A5C7B0L5_9FLAO</name>
<evidence type="ECO:0000313" key="6">
    <source>
        <dbReference type="EMBL" id="TXE13977.1"/>
    </source>
</evidence>
<sequence length="161" mass="18895">MTQEKQFVEVIQENEGILYKMTRLYANNKEDQKDLYQDIVYQLWKSFNTFRGDAKLSTWIYRIALNTALLYLKNNKRKGNKTSLDGIVLINENYDPVLEKRLKILYAHIRKLGEIDKGIVFLFLEGKKHEEISDITGMSTSNIGTRMVRIKGKLNKQMTKK</sequence>
<dbReference type="Gene3D" id="1.10.1740.10">
    <property type="match status" value="1"/>
</dbReference>
<feature type="domain" description="RNA polymerase sigma-70 region 2" evidence="5">
    <location>
        <begin position="11"/>
        <end position="77"/>
    </location>
</feature>
<evidence type="ECO:0000256" key="4">
    <source>
        <dbReference type="ARBA" id="ARBA00023163"/>
    </source>
</evidence>
<keyword evidence="2" id="KW-0805">Transcription regulation</keyword>
<comment type="similarity">
    <text evidence="1">Belongs to the sigma-70 factor family. ECF subfamily.</text>
</comment>
<dbReference type="RefSeq" id="WP_147117709.1">
    <property type="nucleotide sequence ID" value="NZ_VOSB01000060.1"/>
</dbReference>
<evidence type="ECO:0000256" key="3">
    <source>
        <dbReference type="ARBA" id="ARBA00023082"/>
    </source>
</evidence>
<dbReference type="GO" id="GO:0006352">
    <property type="term" value="P:DNA-templated transcription initiation"/>
    <property type="evidence" value="ECO:0007669"/>
    <property type="project" value="InterPro"/>
</dbReference>
<dbReference type="Proteomes" id="UP000321938">
    <property type="component" value="Unassembled WGS sequence"/>
</dbReference>
<dbReference type="InterPro" id="IPR013324">
    <property type="entry name" value="RNA_pol_sigma_r3/r4-like"/>
</dbReference>
<dbReference type="InterPro" id="IPR039425">
    <property type="entry name" value="RNA_pol_sigma-70-like"/>
</dbReference>
<dbReference type="AlphaFoldDB" id="A0A5C7B0L5"/>
<keyword evidence="3" id="KW-0731">Sigma factor</keyword>
<evidence type="ECO:0000256" key="1">
    <source>
        <dbReference type="ARBA" id="ARBA00010641"/>
    </source>
</evidence>
<dbReference type="Pfam" id="PF04542">
    <property type="entry name" value="Sigma70_r2"/>
    <property type="match status" value="1"/>
</dbReference>
<evidence type="ECO:0000259" key="5">
    <source>
        <dbReference type="Pfam" id="PF04542"/>
    </source>
</evidence>
<dbReference type="InterPro" id="IPR007627">
    <property type="entry name" value="RNA_pol_sigma70_r2"/>
</dbReference>
<dbReference type="InterPro" id="IPR013325">
    <property type="entry name" value="RNA_pol_sigma_r2"/>
</dbReference>
<dbReference type="InterPro" id="IPR014284">
    <property type="entry name" value="RNA_pol_sigma-70_dom"/>
</dbReference>
<evidence type="ECO:0000256" key="2">
    <source>
        <dbReference type="ARBA" id="ARBA00023015"/>
    </source>
</evidence>
<comment type="caution">
    <text evidence="6">The sequence shown here is derived from an EMBL/GenBank/DDBJ whole genome shotgun (WGS) entry which is preliminary data.</text>
</comment>
<accession>A0A5C7B0L5</accession>
<dbReference type="InterPro" id="IPR036388">
    <property type="entry name" value="WH-like_DNA-bd_sf"/>
</dbReference>
<dbReference type="GO" id="GO:0016987">
    <property type="term" value="F:sigma factor activity"/>
    <property type="evidence" value="ECO:0007669"/>
    <property type="project" value="UniProtKB-KW"/>
</dbReference>
<dbReference type="PANTHER" id="PTHR43133:SF45">
    <property type="entry name" value="RNA POLYMERASE ECF-TYPE SIGMA FACTOR"/>
    <property type="match status" value="1"/>
</dbReference>
<organism evidence="6 7">
    <name type="scientific">Psychroserpens burtonensis</name>
    <dbReference type="NCBI Taxonomy" id="49278"/>
    <lineage>
        <taxon>Bacteria</taxon>
        <taxon>Pseudomonadati</taxon>
        <taxon>Bacteroidota</taxon>
        <taxon>Flavobacteriia</taxon>
        <taxon>Flavobacteriales</taxon>
        <taxon>Flavobacteriaceae</taxon>
        <taxon>Psychroserpens</taxon>
    </lineage>
</organism>
<dbReference type="PANTHER" id="PTHR43133">
    <property type="entry name" value="RNA POLYMERASE ECF-TYPE SIGMA FACTO"/>
    <property type="match status" value="1"/>
</dbReference>
<dbReference type="SUPFAM" id="SSF88946">
    <property type="entry name" value="Sigma2 domain of RNA polymerase sigma factors"/>
    <property type="match status" value="1"/>
</dbReference>